<dbReference type="GO" id="GO:0005524">
    <property type="term" value="F:ATP binding"/>
    <property type="evidence" value="ECO:0007669"/>
    <property type="project" value="UniProtKB-UniRule"/>
</dbReference>
<comment type="domain">
    <text evidence="12">ValRS has two distinct active sites: one for aminoacylation and one for editing. The misactivated threonine is translocated from the active site to the editing site.</text>
</comment>
<feature type="domain" description="Methionyl/Valyl/Leucyl/Isoleucyl-tRNA synthetase anticodon-binding" evidence="14">
    <location>
        <begin position="599"/>
        <end position="746"/>
    </location>
</feature>
<keyword evidence="9 12" id="KW-0030">Aminoacyl-tRNA synthetase</keyword>
<dbReference type="SUPFAM" id="SSF47323">
    <property type="entry name" value="Anticodon-binding domain of a subclass of class I aminoacyl-tRNA synthetases"/>
    <property type="match status" value="1"/>
</dbReference>
<dbReference type="EMBL" id="NDYC01000019">
    <property type="protein sequence ID" value="OXZ27600.1"/>
    <property type="molecule type" value="Genomic_DNA"/>
</dbReference>
<gene>
    <name evidence="12" type="primary">valS</name>
    <name evidence="16" type="ORF">B9N49_04545</name>
</gene>
<dbReference type="InterPro" id="IPR013155">
    <property type="entry name" value="M/V/L/I-tRNA-synth_anticd-bd"/>
</dbReference>
<keyword evidence="7 12" id="KW-0648">Protein biosynthesis</keyword>
<evidence type="ECO:0000259" key="13">
    <source>
        <dbReference type="Pfam" id="PF00133"/>
    </source>
</evidence>
<dbReference type="NCBIfam" id="NF004349">
    <property type="entry name" value="PRK05729.1"/>
    <property type="match status" value="1"/>
</dbReference>
<dbReference type="Proteomes" id="UP000215413">
    <property type="component" value="Unassembled WGS sequence"/>
</dbReference>
<accession>A0A233V5D2</accession>
<dbReference type="InterPro" id="IPR014729">
    <property type="entry name" value="Rossmann-like_a/b/a_fold"/>
</dbReference>
<evidence type="ECO:0000256" key="9">
    <source>
        <dbReference type="ARBA" id="ARBA00023146"/>
    </source>
</evidence>
<keyword evidence="8 12" id="KW-0175">Coiled coil</keyword>
<keyword evidence="4 12" id="KW-0436">Ligase</keyword>
<keyword evidence="5 12" id="KW-0547">Nucleotide-binding</keyword>
<dbReference type="InterPro" id="IPR009008">
    <property type="entry name" value="Val/Leu/Ile-tRNA-synth_edit"/>
</dbReference>
<evidence type="ECO:0000256" key="10">
    <source>
        <dbReference type="ARBA" id="ARBA00047552"/>
    </source>
</evidence>
<dbReference type="GO" id="GO:0002161">
    <property type="term" value="F:aminoacyl-tRNA deacylase activity"/>
    <property type="evidence" value="ECO:0007669"/>
    <property type="project" value="InterPro"/>
</dbReference>
<dbReference type="FunFam" id="3.40.50.620:FF:000032">
    <property type="entry name" value="Valine--tRNA ligase"/>
    <property type="match status" value="1"/>
</dbReference>
<comment type="subunit">
    <text evidence="2 12">Monomer.</text>
</comment>
<dbReference type="GO" id="GO:0004832">
    <property type="term" value="F:valine-tRNA ligase activity"/>
    <property type="evidence" value="ECO:0007669"/>
    <property type="project" value="UniProtKB-UniRule"/>
</dbReference>
<dbReference type="Pfam" id="PF08264">
    <property type="entry name" value="Anticodon_1"/>
    <property type="match status" value="1"/>
</dbReference>
<organism evidence="16 17">
    <name type="scientific">Finegoldia magna</name>
    <name type="common">Peptostreptococcus magnus</name>
    <dbReference type="NCBI Taxonomy" id="1260"/>
    <lineage>
        <taxon>Bacteria</taxon>
        <taxon>Bacillati</taxon>
        <taxon>Bacillota</taxon>
        <taxon>Tissierellia</taxon>
        <taxon>Tissierellales</taxon>
        <taxon>Peptoniphilaceae</taxon>
        <taxon>Finegoldia</taxon>
    </lineage>
</organism>
<dbReference type="InterPro" id="IPR010978">
    <property type="entry name" value="tRNA-bd_arm"/>
</dbReference>
<dbReference type="InterPro" id="IPR033705">
    <property type="entry name" value="Anticodon_Ia_Val"/>
</dbReference>
<comment type="subcellular location">
    <subcellularLocation>
        <location evidence="1 12">Cytoplasm</location>
    </subcellularLocation>
</comment>
<protein>
    <recommendedName>
        <fullName evidence="12">Valine--tRNA ligase</fullName>
        <ecNumber evidence="12">6.1.1.9</ecNumber>
    </recommendedName>
    <alternativeName>
        <fullName evidence="12">Valyl-tRNA synthetase</fullName>
        <shortName evidence="12">ValRS</shortName>
    </alternativeName>
</protein>
<dbReference type="Gene3D" id="3.40.50.620">
    <property type="entry name" value="HUPs"/>
    <property type="match status" value="2"/>
</dbReference>
<dbReference type="PRINTS" id="PR00986">
    <property type="entry name" value="TRNASYNTHVAL"/>
</dbReference>
<name>A0A233V5D2_FINMA</name>
<dbReference type="FunFam" id="1.10.287.380:FF:000001">
    <property type="entry name" value="Valine--tRNA ligase"/>
    <property type="match status" value="1"/>
</dbReference>
<dbReference type="GO" id="GO:0006438">
    <property type="term" value="P:valyl-tRNA aminoacylation"/>
    <property type="evidence" value="ECO:0007669"/>
    <property type="project" value="UniProtKB-UniRule"/>
</dbReference>
<keyword evidence="6 12" id="KW-0067">ATP-binding</keyword>
<dbReference type="FunFam" id="1.10.730.10:FF:000014">
    <property type="entry name" value="Valine--tRNA ligase"/>
    <property type="match status" value="1"/>
</dbReference>
<dbReference type="InterPro" id="IPR002303">
    <property type="entry name" value="Valyl-tRNA_ligase"/>
</dbReference>
<evidence type="ECO:0000313" key="16">
    <source>
        <dbReference type="EMBL" id="OXZ27600.1"/>
    </source>
</evidence>
<dbReference type="GO" id="GO:0005829">
    <property type="term" value="C:cytosol"/>
    <property type="evidence" value="ECO:0007669"/>
    <property type="project" value="TreeGrafter"/>
</dbReference>
<evidence type="ECO:0000259" key="15">
    <source>
        <dbReference type="Pfam" id="PF10458"/>
    </source>
</evidence>
<feature type="binding site" evidence="12">
    <location>
        <position position="521"/>
    </location>
    <ligand>
        <name>ATP</name>
        <dbReference type="ChEBI" id="CHEBI:30616"/>
    </ligand>
</feature>
<feature type="coiled-coil region" evidence="12">
    <location>
        <begin position="802"/>
        <end position="864"/>
    </location>
</feature>
<feature type="domain" description="Aminoacyl-tRNA synthetase class Ia" evidence="13">
    <location>
        <begin position="434"/>
        <end position="554"/>
    </location>
</feature>
<evidence type="ECO:0000256" key="1">
    <source>
        <dbReference type="ARBA" id="ARBA00004496"/>
    </source>
</evidence>
<evidence type="ECO:0000256" key="8">
    <source>
        <dbReference type="ARBA" id="ARBA00023054"/>
    </source>
</evidence>
<dbReference type="EC" id="6.1.1.9" evidence="12"/>
<dbReference type="SUPFAM" id="SSF46589">
    <property type="entry name" value="tRNA-binding arm"/>
    <property type="match status" value="1"/>
</dbReference>
<dbReference type="AlphaFoldDB" id="A0A233V5D2"/>
<comment type="caution">
    <text evidence="16">The sequence shown here is derived from an EMBL/GenBank/DDBJ whole genome shotgun (WGS) entry which is preliminary data.</text>
</comment>
<evidence type="ECO:0000313" key="17">
    <source>
        <dbReference type="Proteomes" id="UP000215413"/>
    </source>
</evidence>
<dbReference type="PANTHER" id="PTHR11946:SF93">
    <property type="entry name" value="VALINE--TRNA LIGASE, CHLOROPLASTIC_MITOCHONDRIAL 2"/>
    <property type="match status" value="1"/>
</dbReference>
<dbReference type="CDD" id="cd00817">
    <property type="entry name" value="ValRS_core"/>
    <property type="match status" value="1"/>
</dbReference>
<feature type="domain" description="Valyl-tRNA synthetase tRNA-binding arm" evidence="15">
    <location>
        <begin position="805"/>
        <end position="868"/>
    </location>
</feature>
<evidence type="ECO:0000256" key="11">
    <source>
        <dbReference type="ARBA" id="ARBA00060830"/>
    </source>
</evidence>
<dbReference type="SUPFAM" id="SSF50677">
    <property type="entry name" value="ValRS/IleRS/LeuRS editing domain"/>
    <property type="match status" value="1"/>
</dbReference>
<comment type="similarity">
    <text evidence="11 12">Belongs to the class-I aminoacyl-tRNA synthetase family. ValS type 1 subfamily.</text>
</comment>
<dbReference type="PANTHER" id="PTHR11946">
    <property type="entry name" value="VALYL-TRNA SYNTHETASES"/>
    <property type="match status" value="1"/>
</dbReference>
<reference evidence="17" key="1">
    <citation type="submission" date="2017-04" db="EMBL/GenBank/DDBJ databases">
        <title>Finegoldia magna isolated from orthopedic joint implant-associated infections.</title>
        <authorList>
            <person name="Bjorklund S."/>
            <person name="Bruggemann H."/>
            <person name="Jensen A."/>
            <person name="Hellmark B."/>
            <person name="Soderquist B."/>
        </authorList>
    </citation>
    <scope>NUCLEOTIDE SEQUENCE [LARGE SCALE GENOMIC DNA]</scope>
    <source>
        <strain evidence="17">CCUG 54800</strain>
    </source>
</reference>
<comment type="domain">
    <text evidence="12">The C-terminal coiled-coil domain is crucial for aminoacylation activity.</text>
</comment>
<feature type="domain" description="Aminoacyl-tRNA synthetase class Ia" evidence="13">
    <location>
        <begin position="16"/>
        <end position="428"/>
    </location>
</feature>
<evidence type="ECO:0000259" key="14">
    <source>
        <dbReference type="Pfam" id="PF08264"/>
    </source>
</evidence>
<comment type="function">
    <text evidence="12">Catalyzes the attachment of valine to tRNA(Val). As ValRS can inadvertently accommodate and process structurally similar amino acids such as threonine, to avoid such errors, it has a 'posttransfer' editing activity that hydrolyzes mischarged Thr-tRNA(Val) in a tRNA-dependent manner.</text>
</comment>
<evidence type="ECO:0000256" key="6">
    <source>
        <dbReference type="ARBA" id="ARBA00022840"/>
    </source>
</evidence>
<evidence type="ECO:0000256" key="2">
    <source>
        <dbReference type="ARBA" id="ARBA00011245"/>
    </source>
</evidence>
<dbReference type="PROSITE" id="PS00178">
    <property type="entry name" value="AA_TRNA_LIGASE_I"/>
    <property type="match status" value="1"/>
</dbReference>
<dbReference type="InterPro" id="IPR002300">
    <property type="entry name" value="aa-tRNA-synth_Ia"/>
</dbReference>
<dbReference type="InterPro" id="IPR009080">
    <property type="entry name" value="tRNAsynth_Ia_anticodon-bd"/>
</dbReference>
<evidence type="ECO:0000256" key="3">
    <source>
        <dbReference type="ARBA" id="ARBA00022490"/>
    </source>
</evidence>
<dbReference type="HAMAP" id="MF_02004">
    <property type="entry name" value="Val_tRNA_synth_type1"/>
    <property type="match status" value="1"/>
</dbReference>
<keyword evidence="3 12" id="KW-0963">Cytoplasm</keyword>
<dbReference type="Gene3D" id="1.10.287.380">
    <property type="entry name" value="Valyl-tRNA synthetase, C-terminal domain"/>
    <property type="match status" value="1"/>
</dbReference>
<dbReference type="FunFam" id="3.40.50.620:FF:000098">
    <property type="entry name" value="Valine--tRNA ligase"/>
    <property type="match status" value="1"/>
</dbReference>
<dbReference type="Gene3D" id="3.90.740.10">
    <property type="entry name" value="Valyl/Leucyl/Isoleucyl-tRNA synthetase, editing domain"/>
    <property type="match status" value="1"/>
</dbReference>
<evidence type="ECO:0000256" key="5">
    <source>
        <dbReference type="ARBA" id="ARBA00022741"/>
    </source>
</evidence>
<dbReference type="Pfam" id="PF00133">
    <property type="entry name" value="tRNA-synt_1"/>
    <property type="match status" value="2"/>
</dbReference>
<evidence type="ECO:0000256" key="7">
    <source>
        <dbReference type="ARBA" id="ARBA00022917"/>
    </source>
</evidence>
<dbReference type="Gene3D" id="1.10.730.10">
    <property type="entry name" value="Isoleucyl-tRNA Synthetase, Domain 1"/>
    <property type="match status" value="1"/>
</dbReference>
<evidence type="ECO:0000256" key="4">
    <source>
        <dbReference type="ARBA" id="ARBA00022598"/>
    </source>
</evidence>
<dbReference type="CDD" id="cd07962">
    <property type="entry name" value="Anticodon_Ia_Val"/>
    <property type="match status" value="1"/>
</dbReference>
<comment type="catalytic activity">
    <reaction evidence="10 12">
        <text>tRNA(Val) + L-valine + ATP = L-valyl-tRNA(Val) + AMP + diphosphate</text>
        <dbReference type="Rhea" id="RHEA:10704"/>
        <dbReference type="Rhea" id="RHEA-COMP:9672"/>
        <dbReference type="Rhea" id="RHEA-COMP:9708"/>
        <dbReference type="ChEBI" id="CHEBI:30616"/>
        <dbReference type="ChEBI" id="CHEBI:33019"/>
        <dbReference type="ChEBI" id="CHEBI:57762"/>
        <dbReference type="ChEBI" id="CHEBI:78442"/>
        <dbReference type="ChEBI" id="CHEBI:78537"/>
        <dbReference type="ChEBI" id="CHEBI:456215"/>
        <dbReference type="EC" id="6.1.1.9"/>
    </reaction>
</comment>
<proteinExistence type="inferred from homology"/>
<dbReference type="InterPro" id="IPR037118">
    <property type="entry name" value="Val-tRNA_synth_C_sf"/>
</dbReference>
<dbReference type="InterPro" id="IPR001412">
    <property type="entry name" value="aa-tRNA-synth_I_CS"/>
</dbReference>
<feature type="short sequence motif" description="'KMSKS' region" evidence="12">
    <location>
        <begin position="518"/>
        <end position="522"/>
    </location>
</feature>
<dbReference type="NCBIfam" id="TIGR00422">
    <property type="entry name" value="valS"/>
    <property type="match status" value="1"/>
</dbReference>
<sequence>MKNLEKNYNPKDFEDKIYKIWENEGYFKGVIDNDKKPFTIVMPPPNVTGNLHLGHALNNTIQDILIRKNRMDGYSALWVPGTDHASIATEAKVVSKLKEEGKSKESLGRDGFLEASWDWTREYGGNIKNQLKKLGVSCDWSREAFTLDDNLTEAVEEVFIKMYNDDLIYQGDRIVNWCPNCHTAISDIEVVHEDESGHFWNIRYKFKDSDDYIVIATTRPETLLGDLAVAVNPDDERYTDIVGKTLILPLVNREIKVIADSYVDMEFGTGIVKITPSHDPNDFEVGARHELGQCVVIDEDAKIVDGYGKYSGLDRYEARKLIIEDLGKIGQLDSVKEHEHAVGRCERCHTTVEPLISKQWFVKMDKLAKLALNAYKNEEIRFIPKRFEKVYVNWLENIRDWCISRQLWWGHRLPVYYHNETGEVVVARKNPDPEKYTQDPDTLDTWFSSALWPFSTLGWPNETEDLKYFFPTNVLVTGYDIIFFWVIRMVFSSLYNLGEVPFKDVYLTGLVKDSQGRKMSKSLGNGIDPIEVIDQYGADALRFALITGNTPGNDSRFYMEKVEANRNFCNKLWNASRFVFMNVEDHVKNINDVELQIEDKWIISSLNDVIDEVSTNLNKYEIGIAAEKIYDFTWNVFCDWYIELVKPRLYGDDSILKESAISVLIYTLTNVIKLLHPFMPYITEEIYSYLPNKNDMLINETWPKYSETKSYKNEEQIIDKLVESVISIRNSRQEMNIAPKKQSDIYILTSDKSLEEDFKQLESLFRSSVSINEYKVNEDISEDNNIVIVKDSYKIIIPLNDLIDYSKELERLEKELNTAKSELKRAESKLENEGFLKGAPEALVEKEKEKVEKYSHLIEDINNSISSIRENM</sequence>
<dbReference type="FunFam" id="3.90.740.10:FF:000005">
    <property type="entry name" value="Valine--tRNA ligase, mitochondrial"/>
    <property type="match status" value="1"/>
</dbReference>
<dbReference type="RefSeq" id="WP_094205715.1">
    <property type="nucleotide sequence ID" value="NZ_NDYC01000019.1"/>
</dbReference>
<feature type="short sequence motif" description="'HIGH' region" evidence="12">
    <location>
        <begin position="45"/>
        <end position="55"/>
    </location>
</feature>
<dbReference type="SUPFAM" id="SSF52374">
    <property type="entry name" value="Nucleotidylyl transferase"/>
    <property type="match status" value="1"/>
</dbReference>
<evidence type="ECO:0000256" key="12">
    <source>
        <dbReference type="HAMAP-Rule" id="MF_02004"/>
    </source>
</evidence>
<dbReference type="InterPro" id="IPR019499">
    <property type="entry name" value="Val-tRNA_synth_tRNA-bd"/>
</dbReference>
<dbReference type="Pfam" id="PF10458">
    <property type="entry name" value="Val_tRNA-synt_C"/>
    <property type="match status" value="1"/>
</dbReference>